<dbReference type="PANTHER" id="PTHR43584:SF3">
    <property type="entry name" value="BIFUNCTIONAL PROTEIN GLMU"/>
    <property type="match status" value="1"/>
</dbReference>
<comment type="function">
    <text evidence="6">Catalyzes the last two sequential reactions in the de novo biosynthetic pathway for UDP-N-acetylglucosamine (UDP-GlcNAc). The C-terminal domain catalyzes the transfer of acetyl group from acetyl coenzyme A to glucosamine-1-phosphate (GlcN-1-P) to produce N-acetylglucosamine-1-phosphate (GlcNAc-1-P), which is converted into UDP-GlcNAc by the transfer of uridine 5-monophosphate (from uridine 5-triphosphate), a reaction catalyzed by the N-terminal domain.</text>
</comment>
<dbReference type="Proteomes" id="UP000886005">
    <property type="component" value="Unassembled WGS sequence"/>
</dbReference>
<comment type="caution">
    <text evidence="8">The sequence shown here is derived from an EMBL/GenBank/DDBJ whole genome shotgun (WGS) entry which is preliminary data.</text>
</comment>
<evidence type="ECO:0000256" key="2">
    <source>
        <dbReference type="ARBA" id="ARBA00022695"/>
    </source>
</evidence>
<feature type="domain" description="Nucleotidyl transferase" evidence="7">
    <location>
        <begin position="6"/>
        <end position="220"/>
    </location>
</feature>
<reference evidence="8" key="1">
    <citation type="journal article" date="2020" name="mSystems">
        <title>Genome- and Community-Level Interaction Insights into Carbon Utilization and Element Cycling Functions of Hydrothermarchaeota in Hydrothermal Sediment.</title>
        <authorList>
            <person name="Zhou Z."/>
            <person name="Liu Y."/>
            <person name="Xu W."/>
            <person name="Pan J."/>
            <person name="Luo Z.H."/>
            <person name="Li M."/>
        </authorList>
    </citation>
    <scope>NUCLEOTIDE SEQUENCE [LARGE SCALE GENOMIC DNA]</scope>
    <source>
        <strain evidence="8">HyVt-456</strain>
    </source>
</reference>
<keyword evidence="1" id="KW-0808">Transferase</keyword>
<dbReference type="InterPro" id="IPR005835">
    <property type="entry name" value="NTP_transferase_dom"/>
</dbReference>
<organism evidence="8">
    <name type="scientific">Caldithrix abyssi</name>
    <dbReference type="NCBI Taxonomy" id="187145"/>
    <lineage>
        <taxon>Bacteria</taxon>
        <taxon>Pseudomonadati</taxon>
        <taxon>Calditrichota</taxon>
        <taxon>Calditrichia</taxon>
        <taxon>Calditrichales</taxon>
        <taxon>Calditrichaceae</taxon>
        <taxon>Caldithrix</taxon>
    </lineage>
</organism>
<dbReference type="InterPro" id="IPR050065">
    <property type="entry name" value="GlmU-like"/>
</dbReference>
<evidence type="ECO:0000256" key="3">
    <source>
        <dbReference type="ARBA" id="ARBA00023315"/>
    </source>
</evidence>
<dbReference type="Pfam" id="PF00483">
    <property type="entry name" value="NTP_transferase"/>
    <property type="match status" value="1"/>
</dbReference>
<protein>
    <submittedName>
        <fullName evidence="8">UDP-N-acetylglucosamine pyrophosphorylase</fullName>
    </submittedName>
</protein>
<evidence type="ECO:0000259" key="7">
    <source>
        <dbReference type="Pfam" id="PF00483"/>
    </source>
</evidence>
<keyword evidence="2" id="KW-0548">Nucleotidyltransferase</keyword>
<comment type="catalytic activity">
    <reaction evidence="4">
        <text>alpha-D-glucosamine 1-phosphate + acetyl-CoA = N-acetyl-alpha-D-glucosamine 1-phosphate + CoA + H(+)</text>
        <dbReference type="Rhea" id="RHEA:13725"/>
        <dbReference type="ChEBI" id="CHEBI:15378"/>
        <dbReference type="ChEBI" id="CHEBI:57287"/>
        <dbReference type="ChEBI" id="CHEBI:57288"/>
        <dbReference type="ChEBI" id="CHEBI:57776"/>
        <dbReference type="ChEBI" id="CHEBI:58516"/>
        <dbReference type="EC" id="2.3.1.157"/>
    </reaction>
</comment>
<evidence type="ECO:0000256" key="4">
    <source>
        <dbReference type="ARBA" id="ARBA00048247"/>
    </source>
</evidence>
<dbReference type="PANTHER" id="PTHR43584">
    <property type="entry name" value="NUCLEOTIDYL TRANSFERASE"/>
    <property type="match status" value="1"/>
</dbReference>
<accession>A0A7V1LND6</accession>
<evidence type="ECO:0000256" key="1">
    <source>
        <dbReference type="ARBA" id="ARBA00022679"/>
    </source>
</evidence>
<gene>
    <name evidence="8" type="ORF">ENJ10_08355</name>
</gene>
<sequence>MSTLSTVIMAAGKGTRMKSDLPKVLHPLNGRAMVHYVIDVAEQLNSEKIVLIVGHKRELVKEECKERPVDFAVQDPQLGTGHAVQQTEPFFRDYEGDILVLSGDVPLLTAHTLREMVEGHHNSGATATLLTARLEDPSGYGRIIRDDRGHVEAIVEHKDANAEQLKIDEINVGIYMFKARALFDALKRVKNDNAQGEYYLPDVIPMFLAEGKTVNAVVAKSFDETRGINTIEQLKEAEAILNKRS</sequence>
<name>A0A7V1LND6_CALAY</name>
<comment type="catalytic activity">
    <reaction evidence="5">
        <text>N-acetyl-alpha-D-glucosamine 1-phosphate + UTP + H(+) = UDP-N-acetyl-alpha-D-glucosamine + diphosphate</text>
        <dbReference type="Rhea" id="RHEA:13509"/>
        <dbReference type="ChEBI" id="CHEBI:15378"/>
        <dbReference type="ChEBI" id="CHEBI:33019"/>
        <dbReference type="ChEBI" id="CHEBI:46398"/>
        <dbReference type="ChEBI" id="CHEBI:57705"/>
        <dbReference type="ChEBI" id="CHEBI:57776"/>
        <dbReference type="EC" id="2.7.7.23"/>
    </reaction>
</comment>
<proteinExistence type="predicted"/>
<evidence type="ECO:0000256" key="6">
    <source>
        <dbReference type="ARBA" id="ARBA00049628"/>
    </source>
</evidence>
<dbReference type="EMBL" id="DRLD01000229">
    <property type="protein sequence ID" value="HED10687.1"/>
    <property type="molecule type" value="Genomic_DNA"/>
</dbReference>
<dbReference type="InterPro" id="IPR029044">
    <property type="entry name" value="Nucleotide-diphossugar_trans"/>
</dbReference>
<evidence type="ECO:0000313" key="8">
    <source>
        <dbReference type="EMBL" id="HED10687.1"/>
    </source>
</evidence>
<evidence type="ECO:0000256" key="5">
    <source>
        <dbReference type="ARBA" id="ARBA00048493"/>
    </source>
</evidence>
<dbReference type="GO" id="GO:0003977">
    <property type="term" value="F:UDP-N-acetylglucosamine diphosphorylase activity"/>
    <property type="evidence" value="ECO:0007669"/>
    <property type="project" value="UniProtKB-EC"/>
</dbReference>
<dbReference type="Gene3D" id="3.90.550.10">
    <property type="entry name" value="Spore Coat Polysaccharide Biosynthesis Protein SpsA, Chain A"/>
    <property type="match status" value="1"/>
</dbReference>
<dbReference type="SUPFAM" id="SSF53448">
    <property type="entry name" value="Nucleotide-diphospho-sugar transferases"/>
    <property type="match status" value="1"/>
</dbReference>
<dbReference type="CDD" id="cd02540">
    <property type="entry name" value="GT2_GlmU_N_bac"/>
    <property type="match status" value="1"/>
</dbReference>
<dbReference type="AlphaFoldDB" id="A0A7V1LND6"/>
<keyword evidence="3" id="KW-0012">Acyltransferase</keyword>
<dbReference type="GO" id="GO:0019134">
    <property type="term" value="F:glucosamine-1-phosphate N-acetyltransferase activity"/>
    <property type="evidence" value="ECO:0007669"/>
    <property type="project" value="UniProtKB-EC"/>
</dbReference>